<gene>
    <name evidence="5" type="ORF">JIN87_00295</name>
</gene>
<dbReference type="RefSeq" id="WP_200353495.1">
    <property type="nucleotide sequence ID" value="NZ_JAENIL010000001.1"/>
</dbReference>
<reference evidence="5" key="1">
    <citation type="submission" date="2021-01" db="EMBL/GenBank/DDBJ databases">
        <title>Modified the classification status of verrucomicrobia.</title>
        <authorList>
            <person name="Feng X."/>
        </authorList>
    </citation>
    <scope>NUCLEOTIDE SEQUENCE</scope>
    <source>
        <strain evidence="5">KCTC 13126</strain>
    </source>
</reference>
<evidence type="ECO:0000256" key="1">
    <source>
        <dbReference type="ARBA" id="ARBA00022723"/>
    </source>
</evidence>
<dbReference type="PANTHER" id="PTHR45953">
    <property type="entry name" value="IDURONATE 2-SULFATASE"/>
    <property type="match status" value="1"/>
</dbReference>
<evidence type="ECO:0000256" key="2">
    <source>
        <dbReference type="ARBA" id="ARBA00022801"/>
    </source>
</evidence>
<dbReference type="AlphaFoldDB" id="A0A934RUC5"/>
<comment type="caution">
    <text evidence="5">The sequence shown here is derived from an EMBL/GenBank/DDBJ whole genome shotgun (WGS) entry which is preliminary data.</text>
</comment>
<dbReference type="GO" id="GO:0046872">
    <property type="term" value="F:metal ion binding"/>
    <property type="evidence" value="ECO:0007669"/>
    <property type="project" value="UniProtKB-KW"/>
</dbReference>
<dbReference type="Proteomes" id="UP000617628">
    <property type="component" value="Unassembled WGS sequence"/>
</dbReference>
<evidence type="ECO:0000259" key="4">
    <source>
        <dbReference type="Pfam" id="PF00884"/>
    </source>
</evidence>
<dbReference type="Pfam" id="PF00884">
    <property type="entry name" value="Sulfatase"/>
    <property type="match status" value="1"/>
</dbReference>
<feature type="chain" id="PRO_5037795456" evidence="3">
    <location>
        <begin position="22"/>
        <end position="560"/>
    </location>
</feature>
<dbReference type="PANTHER" id="PTHR45953:SF1">
    <property type="entry name" value="IDURONATE 2-SULFATASE"/>
    <property type="match status" value="1"/>
</dbReference>
<keyword evidence="3" id="KW-0732">Signal</keyword>
<dbReference type="Gene3D" id="3.40.720.10">
    <property type="entry name" value="Alkaline Phosphatase, subunit A"/>
    <property type="match status" value="1"/>
</dbReference>
<dbReference type="InterPro" id="IPR017850">
    <property type="entry name" value="Alkaline_phosphatase_core_sf"/>
</dbReference>
<proteinExistence type="predicted"/>
<evidence type="ECO:0000313" key="6">
    <source>
        <dbReference type="Proteomes" id="UP000617628"/>
    </source>
</evidence>
<evidence type="ECO:0000256" key="3">
    <source>
        <dbReference type="SAM" id="SignalP"/>
    </source>
</evidence>
<feature type="signal peptide" evidence="3">
    <location>
        <begin position="1"/>
        <end position="21"/>
    </location>
</feature>
<dbReference type="GO" id="GO:0008484">
    <property type="term" value="F:sulfuric ester hydrolase activity"/>
    <property type="evidence" value="ECO:0007669"/>
    <property type="project" value="TreeGrafter"/>
</dbReference>
<dbReference type="SUPFAM" id="SSF53649">
    <property type="entry name" value="Alkaline phosphatase-like"/>
    <property type="match status" value="1"/>
</dbReference>
<keyword evidence="6" id="KW-1185">Reference proteome</keyword>
<protein>
    <submittedName>
        <fullName evidence="5">Sulfatase-like hydrolase/transferase</fullName>
    </submittedName>
</protein>
<name>A0A934RUC5_9BACT</name>
<accession>A0A934RUC5</accession>
<keyword evidence="1" id="KW-0479">Metal-binding</keyword>
<evidence type="ECO:0000313" key="5">
    <source>
        <dbReference type="EMBL" id="MBK1875279.1"/>
    </source>
</evidence>
<sequence>MRKSFTLPLLAALLFANFAYSAKDKLSSEGSGIRPNIIFILSDDQRADSVGYMGNKIVQTPELDRLATEGQIFDQAFVTSAICTPSRACYMLGQYERKHGINFNSGTSMSDEAWSKSYPVILRENGYFTGYIGKNHLPIGKKGYFTGLMDKSFDYWYAGHHHIKFYSKESHEIFDNAEKDTQIEIVTEGALAFLDPESNEAFMENAIQFLGSRPDDQPFCLSIALNLPHGAGASNMQQRESDDELYKTAYREYQDTLPLPPHYVPHNEIKDPKLPADVHLAQLRQVNYDYVNEPATIRERNIREMQAITGIDRMIGKLRKQLEALGVADNTVIIYGSDHGIFNGEHGLGGKSFCYETNLQIPFIVYDPRLPARHQGQRNQDLVLSVDVAPTILSMAGIDIPDTMQGSDLSPLLRGNNASWRQYAYGENLWSNIFGNPRCETVRSAEYRYIRYFANDNLEMRQRTPKNMFYTVTDEMRQKYKTSLTSTITGEEVVYEELFHIASDRYEAVNLATDPAYADVLETMRAKCAELVAEAKGDLSTPPSTYDVDHKWTKTNYRKL</sequence>
<keyword evidence="2 5" id="KW-0378">Hydrolase</keyword>
<organism evidence="5 6">
    <name type="scientific">Pelagicoccus mobilis</name>
    <dbReference type="NCBI Taxonomy" id="415221"/>
    <lineage>
        <taxon>Bacteria</taxon>
        <taxon>Pseudomonadati</taxon>
        <taxon>Verrucomicrobiota</taxon>
        <taxon>Opitutia</taxon>
        <taxon>Puniceicoccales</taxon>
        <taxon>Pelagicoccaceae</taxon>
        <taxon>Pelagicoccus</taxon>
    </lineage>
</organism>
<dbReference type="EMBL" id="JAENIL010000001">
    <property type="protein sequence ID" value="MBK1875279.1"/>
    <property type="molecule type" value="Genomic_DNA"/>
</dbReference>
<feature type="domain" description="Sulfatase N-terminal" evidence="4">
    <location>
        <begin position="35"/>
        <end position="398"/>
    </location>
</feature>
<dbReference type="InterPro" id="IPR000917">
    <property type="entry name" value="Sulfatase_N"/>
</dbReference>
<dbReference type="GO" id="GO:0005737">
    <property type="term" value="C:cytoplasm"/>
    <property type="evidence" value="ECO:0007669"/>
    <property type="project" value="TreeGrafter"/>
</dbReference>